<proteinExistence type="predicted"/>
<dbReference type="AlphaFoldDB" id="A0A243W6R9"/>
<evidence type="ECO:0000313" key="2">
    <source>
        <dbReference type="Proteomes" id="UP000194873"/>
    </source>
</evidence>
<dbReference type="EMBL" id="MTSE01000024">
    <property type="protein sequence ID" value="OUJ70297.1"/>
    <property type="molecule type" value="Genomic_DNA"/>
</dbReference>
<dbReference type="Pfam" id="PF15585">
    <property type="entry name" value="Imm7"/>
    <property type="match status" value="1"/>
</dbReference>
<reference evidence="1 2" key="1">
    <citation type="submission" date="2017-01" db="EMBL/GenBank/DDBJ databases">
        <title>A new Hymenobacter.</title>
        <authorList>
            <person name="Liang Y."/>
            <person name="Feng F."/>
        </authorList>
    </citation>
    <scope>NUCLEOTIDE SEQUENCE [LARGE SCALE GENOMIC DNA]</scope>
    <source>
        <strain evidence="1">MIMBbqt21</strain>
    </source>
</reference>
<protein>
    <submittedName>
        <fullName evidence="1">Uncharacterized protein</fullName>
    </submittedName>
</protein>
<gene>
    <name evidence="1" type="ORF">BXP70_24700</name>
</gene>
<keyword evidence="2" id="KW-1185">Reference proteome</keyword>
<name>A0A243W6R9_9BACT</name>
<accession>A0A243W6R9</accession>
<organism evidence="1 2">
    <name type="scientific">Hymenobacter crusticola</name>
    <dbReference type="NCBI Taxonomy" id="1770526"/>
    <lineage>
        <taxon>Bacteria</taxon>
        <taxon>Pseudomonadati</taxon>
        <taxon>Bacteroidota</taxon>
        <taxon>Cytophagia</taxon>
        <taxon>Cytophagales</taxon>
        <taxon>Hymenobacteraceae</taxon>
        <taxon>Hymenobacter</taxon>
    </lineage>
</organism>
<evidence type="ECO:0000313" key="1">
    <source>
        <dbReference type="EMBL" id="OUJ70297.1"/>
    </source>
</evidence>
<sequence>MTEGQGTLRSYNGLESFTLAVQHNHKGEPFYPLDLFTWVAQHSTGSYGLLYVYDDKDEHEHNVFQIYVPKRGQLLKQADPFLSPYPEEVERDYDPENPPID</sequence>
<dbReference type="Proteomes" id="UP000194873">
    <property type="component" value="Unassembled WGS sequence"/>
</dbReference>
<comment type="caution">
    <text evidence="1">The sequence shown here is derived from an EMBL/GenBank/DDBJ whole genome shotgun (WGS) entry which is preliminary data.</text>
</comment>
<dbReference type="InterPro" id="IPR028965">
    <property type="entry name" value="Imm7"/>
</dbReference>